<reference evidence="2" key="3">
    <citation type="submission" date="2010-09" db="EMBL/GenBank/DDBJ databases">
        <title>Annotation of Gaeumannomyces graminis var. tritici R3-111a-1.</title>
        <authorList>
            <consortium name="The Broad Institute Genome Sequencing Platform"/>
            <person name="Ma L.-J."/>
            <person name="Dead R."/>
            <person name="Young S.K."/>
            <person name="Zeng Q."/>
            <person name="Gargeya S."/>
            <person name="Fitzgerald M."/>
            <person name="Haas B."/>
            <person name="Abouelleil A."/>
            <person name="Alvarado L."/>
            <person name="Arachchi H.M."/>
            <person name="Berlin A."/>
            <person name="Brown A."/>
            <person name="Chapman S.B."/>
            <person name="Chen Z."/>
            <person name="Dunbar C."/>
            <person name="Freedman E."/>
            <person name="Gearin G."/>
            <person name="Gellesch M."/>
            <person name="Goldberg J."/>
            <person name="Griggs A."/>
            <person name="Gujja S."/>
            <person name="Heiman D."/>
            <person name="Howarth C."/>
            <person name="Larson L."/>
            <person name="Lui A."/>
            <person name="MacDonald P.J.P."/>
            <person name="Mehta T."/>
            <person name="Montmayeur A."/>
            <person name="Murphy C."/>
            <person name="Neiman D."/>
            <person name="Pearson M."/>
            <person name="Priest M."/>
            <person name="Roberts A."/>
            <person name="Saif S."/>
            <person name="Shea T."/>
            <person name="Shenoy N."/>
            <person name="Sisk P."/>
            <person name="Stolte C."/>
            <person name="Sykes S."/>
            <person name="Yandava C."/>
            <person name="Wortman J."/>
            <person name="Nusbaum C."/>
            <person name="Birren B."/>
        </authorList>
    </citation>
    <scope>NUCLEOTIDE SEQUENCE</scope>
    <source>
        <strain evidence="2">R3-111a-1</strain>
    </source>
</reference>
<dbReference type="OrthoDB" id="3660930at2759"/>
<gene>
    <name evidence="3" type="primary">20346941</name>
    <name evidence="2" type="ORF">GGTG_06483</name>
</gene>
<evidence type="ECO:0000313" key="3">
    <source>
        <dbReference type="EnsemblFungi" id="EJT76565"/>
    </source>
</evidence>
<dbReference type="Proteomes" id="UP000006039">
    <property type="component" value="Unassembled WGS sequence"/>
</dbReference>
<sequence length="237" mass="25050">MEPFSPHPKPLFGARSEACADFEGFTASGFRNGPCSNATSSISLAQAQDKDQQRLLSTPLPSNSTCVSSSSRPSSPRGRPCLGPDGRLAGHPGVRRPGRHGDTRGRGAHPESYRKCKEHPLLLLAGGMPTTPSEDGDVMEAEAVALEVRAADAADAGRRVFARACACLKSGSNIGCEKDYCWKECGRNREWCWLADNGGTGAWTTCRSAFHCAGKAIGSDKRADCSRGNCGARGCSC</sequence>
<reference evidence="2" key="2">
    <citation type="submission" date="2010-07" db="EMBL/GenBank/DDBJ databases">
        <authorList>
            <consortium name="The Broad Institute Genome Sequencing Platform"/>
            <consortium name="Broad Institute Genome Sequencing Center for Infectious Disease"/>
            <person name="Ma L.-J."/>
            <person name="Dead R."/>
            <person name="Young S."/>
            <person name="Zeng Q."/>
            <person name="Koehrsen M."/>
            <person name="Alvarado L."/>
            <person name="Berlin A."/>
            <person name="Chapman S.B."/>
            <person name="Chen Z."/>
            <person name="Freedman E."/>
            <person name="Gellesch M."/>
            <person name="Goldberg J."/>
            <person name="Griggs A."/>
            <person name="Gujja S."/>
            <person name="Heilman E.R."/>
            <person name="Heiman D."/>
            <person name="Hepburn T."/>
            <person name="Howarth C."/>
            <person name="Jen D."/>
            <person name="Larson L."/>
            <person name="Mehta T."/>
            <person name="Neiman D."/>
            <person name="Pearson M."/>
            <person name="Roberts A."/>
            <person name="Saif S."/>
            <person name="Shea T."/>
            <person name="Shenoy N."/>
            <person name="Sisk P."/>
            <person name="Stolte C."/>
            <person name="Sykes S."/>
            <person name="Walk T."/>
            <person name="White J."/>
            <person name="Yandava C."/>
            <person name="Haas B."/>
            <person name="Nusbaum C."/>
            <person name="Birren B."/>
        </authorList>
    </citation>
    <scope>NUCLEOTIDE SEQUENCE</scope>
    <source>
        <strain evidence="2">R3-111a-1</strain>
    </source>
</reference>
<dbReference type="GeneID" id="20346941"/>
<proteinExistence type="predicted"/>
<organism evidence="2">
    <name type="scientific">Gaeumannomyces tritici (strain R3-111a-1)</name>
    <name type="common">Wheat and barley take-all root rot fungus</name>
    <name type="synonym">Gaeumannomyces graminis var. tritici</name>
    <dbReference type="NCBI Taxonomy" id="644352"/>
    <lineage>
        <taxon>Eukaryota</taxon>
        <taxon>Fungi</taxon>
        <taxon>Dikarya</taxon>
        <taxon>Ascomycota</taxon>
        <taxon>Pezizomycotina</taxon>
        <taxon>Sordariomycetes</taxon>
        <taxon>Sordariomycetidae</taxon>
        <taxon>Magnaporthales</taxon>
        <taxon>Magnaporthaceae</taxon>
        <taxon>Gaeumannomyces</taxon>
    </lineage>
</organism>
<keyword evidence="4" id="KW-1185">Reference proteome</keyword>
<feature type="region of interest" description="Disordered" evidence="1">
    <location>
        <begin position="36"/>
        <end position="111"/>
    </location>
</feature>
<dbReference type="VEuPathDB" id="FungiDB:GGTG_06483"/>
<feature type="compositionally biased region" description="Polar residues" evidence="1">
    <location>
        <begin position="36"/>
        <end position="46"/>
    </location>
</feature>
<evidence type="ECO:0000313" key="4">
    <source>
        <dbReference type="Proteomes" id="UP000006039"/>
    </source>
</evidence>
<evidence type="ECO:0000313" key="2">
    <source>
        <dbReference type="EMBL" id="EJT76565.1"/>
    </source>
</evidence>
<dbReference type="EMBL" id="GL385397">
    <property type="protein sequence ID" value="EJT76565.1"/>
    <property type="molecule type" value="Genomic_DNA"/>
</dbReference>
<reference evidence="4" key="1">
    <citation type="submission" date="2010-07" db="EMBL/GenBank/DDBJ databases">
        <title>The genome sequence of Gaeumannomyces graminis var. tritici strain R3-111a-1.</title>
        <authorList>
            <consortium name="The Broad Institute Genome Sequencing Platform"/>
            <person name="Ma L.-J."/>
            <person name="Dead R."/>
            <person name="Young S."/>
            <person name="Zeng Q."/>
            <person name="Koehrsen M."/>
            <person name="Alvarado L."/>
            <person name="Berlin A."/>
            <person name="Chapman S.B."/>
            <person name="Chen Z."/>
            <person name="Freedman E."/>
            <person name="Gellesch M."/>
            <person name="Goldberg J."/>
            <person name="Griggs A."/>
            <person name="Gujja S."/>
            <person name="Heilman E.R."/>
            <person name="Heiman D."/>
            <person name="Hepburn T."/>
            <person name="Howarth C."/>
            <person name="Jen D."/>
            <person name="Larson L."/>
            <person name="Mehta T."/>
            <person name="Neiman D."/>
            <person name="Pearson M."/>
            <person name="Roberts A."/>
            <person name="Saif S."/>
            <person name="Shea T."/>
            <person name="Shenoy N."/>
            <person name="Sisk P."/>
            <person name="Stolte C."/>
            <person name="Sykes S."/>
            <person name="Walk T."/>
            <person name="White J."/>
            <person name="Yandava C."/>
            <person name="Haas B."/>
            <person name="Nusbaum C."/>
            <person name="Birren B."/>
        </authorList>
    </citation>
    <scope>NUCLEOTIDE SEQUENCE [LARGE SCALE GENOMIC DNA]</scope>
    <source>
        <strain evidence="4">R3-111a-1</strain>
    </source>
</reference>
<evidence type="ECO:0000256" key="1">
    <source>
        <dbReference type="SAM" id="MobiDB-lite"/>
    </source>
</evidence>
<dbReference type="AlphaFoldDB" id="J3NYY2"/>
<accession>J3NYY2</accession>
<name>J3NYY2_GAET3</name>
<reference evidence="3" key="4">
    <citation type="journal article" date="2015" name="G3 (Bethesda)">
        <title>Genome sequences of three phytopathogenic species of the Magnaporthaceae family of fungi.</title>
        <authorList>
            <person name="Okagaki L.H."/>
            <person name="Nunes C.C."/>
            <person name="Sailsbery J."/>
            <person name="Clay B."/>
            <person name="Brown D."/>
            <person name="John T."/>
            <person name="Oh Y."/>
            <person name="Young N."/>
            <person name="Fitzgerald M."/>
            <person name="Haas B.J."/>
            <person name="Zeng Q."/>
            <person name="Young S."/>
            <person name="Adiconis X."/>
            <person name="Fan L."/>
            <person name="Levin J.Z."/>
            <person name="Mitchell T.K."/>
            <person name="Okubara P.A."/>
            <person name="Farman M.L."/>
            <person name="Kohn L.M."/>
            <person name="Birren B."/>
            <person name="Ma L.-J."/>
            <person name="Dean R.A."/>
        </authorList>
    </citation>
    <scope>NUCLEOTIDE SEQUENCE</scope>
    <source>
        <strain evidence="3">R3-111a-1</strain>
    </source>
</reference>
<protein>
    <submittedName>
        <fullName evidence="2 3">Uncharacterized protein</fullName>
    </submittedName>
</protein>
<reference evidence="3" key="5">
    <citation type="submission" date="2018-04" db="UniProtKB">
        <authorList>
            <consortium name="EnsemblFungi"/>
        </authorList>
    </citation>
    <scope>IDENTIFICATION</scope>
    <source>
        <strain evidence="3">R3-111a-1</strain>
    </source>
</reference>
<dbReference type="RefSeq" id="XP_009222565.1">
    <property type="nucleotide sequence ID" value="XM_009224301.1"/>
</dbReference>
<feature type="compositionally biased region" description="Low complexity" evidence="1">
    <location>
        <begin position="59"/>
        <end position="84"/>
    </location>
</feature>
<feature type="compositionally biased region" description="Basic and acidic residues" evidence="1">
    <location>
        <begin position="99"/>
        <end position="111"/>
    </location>
</feature>
<dbReference type="HOGENOM" id="CLU_1170693_0_0_1"/>
<dbReference type="EnsemblFungi" id="EJT76565">
    <property type="protein sequence ID" value="EJT76565"/>
    <property type="gene ID" value="GGTG_06483"/>
</dbReference>